<proteinExistence type="predicted"/>
<dbReference type="PANTHER" id="PTHR33322">
    <property type="entry name" value="BAG DOMAIN CONTAINING PROTEIN, EXPRESSED"/>
    <property type="match status" value="1"/>
</dbReference>
<dbReference type="GO" id="GO:0006457">
    <property type="term" value="P:protein folding"/>
    <property type="evidence" value="ECO:0007669"/>
    <property type="project" value="TreeGrafter"/>
</dbReference>
<evidence type="ECO:0000256" key="3">
    <source>
        <dbReference type="SAM" id="MobiDB-lite"/>
    </source>
</evidence>
<dbReference type="Gene3D" id="1.20.58.120">
    <property type="entry name" value="BAG domain"/>
    <property type="match status" value="1"/>
</dbReference>
<feature type="compositionally biased region" description="Polar residues" evidence="3">
    <location>
        <begin position="1"/>
        <end position="14"/>
    </location>
</feature>
<evidence type="ECO:0000256" key="1">
    <source>
        <dbReference type="ARBA" id="ARBA00022860"/>
    </source>
</evidence>
<reference evidence="5" key="1">
    <citation type="submission" date="2023-07" db="EMBL/GenBank/DDBJ databases">
        <title>draft genome sequence of fig (Ficus carica).</title>
        <authorList>
            <person name="Takahashi T."/>
            <person name="Nishimura K."/>
        </authorList>
    </citation>
    <scope>NUCLEOTIDE SEQUENCE</scope>
</reference>
<feature type="domain" description="BAG" evidence="4">
    <location>
        <begin position="77"/>
        <end position="154"/>
    </location>
</feature>
<evidence type="ECO:0000313" key="6">
    <source>
        <dbReference type="Proteomes" id="UP001187192"/>
    </source>
</evidence>
<feature type="region of interest" description="Disordered" evidence="3">
    <location>
        <begin position="1"/>
        <end position="37"/>
    </location>
</feature>
<accession>A0AA88DBP7</accession>
<feature type="compositionally biased region" description="Basic and acidic residues" evidence="3">
    <location>
        <begin position="203"/>
        <end position="214"/>
    </location>
</feature>
<feature type="region of interest" description="Disordered" evidence="3">
    <location>
        <begin position="246"/>
        <end position="367"/>
    </location>
</feature>
<dbReference type="PROSITE" id="PS50096">
    <property type="entry name" value="IQ"/>
    <property type="match status" value="1"/>
</dbReference>
<organism evidence="5 6">
    <name type="scientific">Ficus carica</name>
    <name type="common">Common fig</name>
    <dbReference type="NCBI Taxonomy" id="3494"/>
    <lineage>
        <taxon>Eukaryota</taxon>
        <taxon>Viridiplantae</taxon>
        <taxon>Streptophyta</taxon>
        <taxon>Embryophyta</taxon>
        <taxon>Tracheophyta</taxon>
        <taxon>Spermatophyta</taxon>
        <taxon>Magnoliopsida</taxon>
        <taxon>eudicotyledons</taxon>
        <taxon>Gunneridae</taxon>
        <taxon>Pentapetalae</taxon>
        <taxon>rosids</taxon>
        <taxon>fabids</taxon>
        <taxon>Rosales</taxon>
        <taxon>Moraceae</taxon>
        <taxon>Ficeae</taxon>
        <taxon>Ficus</taxon>
    </lineage>
</organism>
<feature type="region of interest" description="Disordered" evidence="3">
    <location>
        <begin position="171"/>
        <end position="224"/>
    </location>
</feature>
<evidence type="ECO:0000313" key="5">
    <source>
        <dbReference type="EMBL" id="GMN49302.1"/>
    </source>
</evidence>
<evidence type="ECO:0000256" key="2">
    <source>
        <dbReference type="ARBA" id="ARBA00023186"/>
    </source>
</evidence>
<dbReference type="SMART" id="SM00264">
    <property type="entry name" value="BAG"/>
    <property type="match status" value="1"/>
</dbReference>
<dbReference type="SUPFAM" id="SSF63491">
    <property type="entry name" value="BAG domain"/>
    <property type="match status" value="1"/>
</dbReference>
<dbReference type="InterPro" id="IPR036533">
    <property type="entry name" value="BAG_dom_sf"/>
</dbReference>
<keyword evidence="1" id="KW-0112">Calmodulin-binding</keyword>
<dbReference type="FunFam" id="1.20.58.120:FF:000010">
    <property type="entry name" value="BAG family molecular chaperone regulator 6"/>
    <property type="match status" value="1"/>
</dbReference>
<protein>
    <recommendedName>
        <fullName evidence="4">BAG domain-containing protein</fullName>
    </recommendedName>
</protein>
<feature type="compositionally biased region" description="Basic and acidic residues" evidence="3">
    <location>
        <begin position="296"/>
        <end position="306"/>
    </location>
</feature>
<feature type="compositionally biased region" description="Basic and acidic residues" evidence="3">
    <location>
        <begin position="348"/>
        <end position="367"/>
    </location>
</feature>
<dbReference type="InterPro" id="IPR003103">
    <property type="entry name" value="BAG_domain"/>
</dbReference>
<dbReference type="PROSITE" id="PS51035">
    <property type="entry name" value="BAG"/>
    <property type="match status" value="1"/>
</dbReference>
<comment type="caution">
    <text evidence="5">The sequence shown here is derived from an EMBL/GenBank/DDBJ whole genome shotgun (WGS) entry which is preliminary data.</text>
</comment>
<gene>
    <name evidence="5" type="ORF">TIFTF001_018477</name>
</gene>
<dbReference type="InterPro" id="IPR040400">
    <property type="entry name" value="BAG5/6/7/8"/>
</dbReference>
<dbReference type="EMBL" id="BTGU01000030">
    <property type="protein sequence ID" value="GMN49302.1"/>
    <property type="molecule type" value="Genomic_DNA"/>
</dbReference>
<dbReference type="GO" id="GO:0009506">
    <property type="term" value="C:plasmodesma"/>
    <property type="evidence" value="ECO:0007669"/>
    <property type="project" value="TreeGrafter"/>
</dbReference>
<keyword evidence="2" id="KW-0143">Chaperone</keyword>
<evidence type="ECO:0000259" key="4">
    <source>
        <dbReference type="PROSITE" id="PS51035"/>
    </source>
</evidence>
<feature type="compositionally biased region" description="Low complexity" evidence="3">
    <location>
        <begin position="308"/>
        <end position="324"/>
    </location>
</feature>
<keyword evidence="6" id="KW-1185">Reference proteome</keyword>
<dbReference type="GO" id="GO:0051087">
    <property type="term" value="F:protein-folding chaperone binding"/>
    <property type="evidence" value="ECO:0007669"/>
    <property type="project" value="InterPro"/>
</dbReference>
<dbReference type="Pfam" id="PF00612">
    <property type="entry name" value="IQ"/>
    <property type="match status" value="1"/>
</dbReference>
<dbReference type="Proteomes" id="UP001187192">
    <property type="component" value="Unassembled WGS sequence"/>
</dbReference>
<dbReference type="CDD" id="cd23767">
    <property type="entry name" value="IQCD"/>
    <property type="match status" value="1"/>
</dbReference>
<dbReference type="AlphaFoldDB" id="A0AA88DBP7"/>
<dbReference type="GO" id="GO:0005516">
    <property type="term" value="F:calmodulin binding"/>
    <property type="evidence" value="ECO:0007669"/>
    <property type="project" value="UniProtKB-KW"/>
</dbReference>
<sequence>MESPFFSSHWSNFQPRPRYSPSVKEVPVHRPAANRSSSPKVVSIPVHFVGSERNRSDSALKIQKVFRGYLVRKSVKKIAVIRGEVDEIERKMSRRETAESIRREATERLRMNETLMSLLFRLDSVRGVDSGVRDFRKAVIKKAIALQERIDAIVAGDQAIDAVDETSEVANVESISQSADHAMETRDSGVYSGVGGDEDEAEDRALEPEPKASEIDPSAELSANCPNSFEVELGQTLEKEDQATVVAEDSDLELQNRDEPMPNSTIAEEVAPEEFPKTDDAAVEEEEKVEESAMAENKETLVKDMEESIGTSSGDSESSECGSSANPQSSIGGAMAVKEEGEDGMEIAQRHDSDRNGEENWSHQRRSKELLERMMEDNEKMMGLMADLFERNYTQMQLLSSLSQRVEQLERAFVCDKLRKKKKKRSAVDCSGKCPNAAKKCGNR</sequence>
<name>A0AA88DBP7_FICCA</name>
<dbReference type="PANTHER" id="PTHR33322:SF4">
    <property type="entry name" value="BAG DOMAIN CONTAINING PROTEIN, EXPRESSED"/>
    <property type="match status" value="1"/>
</dbReference>
<dbReference type="SMART" id="SM00015">
    <property type="entry name" value="IQ"/>
    <property type="match status" value="1"/>
</dbReference>
<dbReference type="Pfam" id="PF02179">
    <property type="entry name" value="BAG"/>
    <property type="match status" value="1"/>
</dbReference>
<dbReference type="InterPro" id="IPR000048">
    <property type="entry name" value="IQ_motif_EF-hand-BS"/>
</dbReference>